<dbReference type="SUPFAM" id="SSF53098">
    <property type="entry name" value="Ribonuclease H-like"/>
    <property type="match status" value="1"/>
</dbReference>
<dbReference type="InterPro" id="IPR001584">
    <property type="entry name" value="Integrase_cat-core"/>
</dbReference>
<dbReference type="PANTHER" id="PTHR46791">
    <property type="entry name" value="EXPRESSED PROTEIN"/>
    <property type="match status" value="1"/>
</dbReference>
<gene>
    <name evidence="2" type="ORF">PLOB_00019614</name>
</gene>
<feature type="domain" description="Integrase catalytic" evidence="1">
    <location>
        <begin position="229"/>
        <end position="410"/>
    </location>
</feature>
<dbReference type="Pfam" id="PF24764">
    <property type="entry name" value="rva_4"/>
    <property type="match status" value="1"/>
</dbReference>
<comment type="caution">
    <text evidence="2">The sequence shown here is derived from an EMBL/GenBank/DDBJ whole genome shotgun (WGS) entry which is preliminary data.</text>
</comment>
<evidence type="ECO:0000313" key="2">
    <source>
        <dbReference type="EMBL" id="CAH3110605.1"/>
    </source>
</evidence>
<name>A0ABN8NJV4_9CNID</name>
<evidence type="ECO:0000259" key="1">
    <source>
        <dbReference type="PROSITE" id="PS50994"/>
    </source>
</evidence>
<protein>
    <recommendedName>
        <fullName evidence="1">Integrase catalytic domain-containing protein</fullName>
    </recommendedName>
</protein>
<dbReference type="InterPro" id="IPR058913">
    <property type="entry name" value="Integrase_dom_put"/>
</dbReference>
<sequence length="489" mass="55449">MADRMADQLSLDDVREFLISLSNTIGRTVTVYNASDLVGLEICERRLDEHTRVLVAISLSQSVAGDSSLGDLFGVLVDSLAVLLRHLSNILITSSSREREERSVTYCTSTGGRPAYNITKELIEQLRETGMNWRSIATCLGVSEQTLYRRRVQFGIDNSFTEIADEELDRQIQQTLNLTPYSGESYVRGSLKGRGINVQRSRIRESLKRIDGIGRAVRRTYAICRRTYNVSGPNHLWHIDSNHKLISWRFIIHGCIDGYSRAIVYLKCCRNNKANTVLQYFEQGVQAFGLPSRVRGDQGMENVDVARYMITNRGSDRGSFIAGRSVHNQRIERLWAEVNRVSSALYKDLFQFLENTGTLDSLDELHLLALQYVYLPRINASLEEFTRQWNHHGIRTAGHQSPLALWYSAMLTAPDESSIINWQTYGIDNDGPISDIETNNNVVVPESHLQLSEQQLQELERNVDPISDDGNNGIDHFVNTVRIIESFTS</sequence>
<dbReference type="Proteomes" id="UP001159405">
    <property type="component" value="Unassembled WGS sequence"/>
</dbReference>
<dbReference type="PANTHER" id="PTHR46791:SF4">
    <property type="match status" value="1"/>
</dbReference>
<accession>A0ABN8NJV4</accession>
<keyword evidence="3" id="KW-1185">Reference proteome</keyword>
<evidence type="ECO:0000313" key="3">
    <source>
        <dbReference type="Proteomes" id="UP001159405"/>
    </source>
</evidence>
<proteinExistence type="predicted"/>
<dbReference type="EMBL" id="CALNXK010000023">
    <property type="protein sequence ID" value="CAH3110605.1"/>
    <property type="molecule type" value="Genomic_DNA"/>
</dbReference>
<dbReference type="Gene3D" id="3.30.420.10">
    <property type="entry name" value="Ribonuclease H-like superfamily/Ribonuclease H"/>
    <property type="match status" value="1"/>
</dbReference>
<organism evidence="2 3">
    <name type="scientific">Porites lobata</name>
    <dbReference type="NCBI Taxonomy" id="104759"/>
    <lineage>
        <taxon>Eukaryota</taxon>
        <taxon>Metazoa</taxon>
        <taxon>Cnidaria</taxon>
        <taxon>Anthozoa</taxon>
        <taxon>Hexacorallia</taxon>
        <taxon>Scleractinia</taxon>
        <taxon>Fungiina</taxon>
        <taxon>Poritidae</taxon>
        <taxon>Porites</taxon>
    </lineage>
</organism>
<dbReference type="InterPro" id="IPR012337">
    <property type="entry name" value="RNaseH-like_sf"/>
</dbReference>
<dbReference type="PROSITE" id="PS50994">
    <property type="entry name" value="INTEGRASE"/>
    <property type="match status" value="1"/>
</dbReference>
<reference evidence="2 3" key="1">
    <citation type="submission" date="2022-05" db="EMBL/GenBank/DDBJ databases">
        <authorList>
            <consortium name="Genoscope - CEA"/>
            <person name="William W."/>
        </authorList>
    </citation>
    <scope>NUCLEOTIDE SEQUENCE [LARGE SCALE GENOMIC DNA]</scope>
</reference>
<dbReference type="InterPro" id="IPR036397">
    <property type="entry name" value="RNaseH_sf"/>
</dbReference>